<dbReference type="Gene3D" id="3.30.70.920">
    <property type="match status" value="1"/>
</dbReference>
<dbReference type="SUPFAM" id="SSF54909">
    <property type="entry name" value="Dimeric alpha+beta barrel"/>
    <property type="match status" value="1"/>
</dbReference>
<dbReference type="GO" id="GO:0043200">
    <property type="term" value="P:response to amino acid"/>
    <property type="evidence" value="ECO:0007669"/>
    <property type="project" value="TreeGrafter"/>
</dbReference>
<organism evidence="5 6">
    <name type="scientific">Pararhodobacter aggregans</name>
    <dbReference type="NCBI Taxonomy" id="404875"/>
    <lineage>
        <taxon>Bacteria</taxon>
        <taxon>Pseudomonadati</taxon>
        <taxon>Pseudomonadota</taxon>
        <taxon>Alphaproteobacteria</taxon>
        <taxon>Rhodobacterales</taxon>
        <taxon>Paracoccaceae</taxon>
        <taxon>Pararhodobacter</taxon>
    </lineage>
</organism>
<keyword evidence="6" id="KW-1185">Reference proteome</keyword>
<feature type="domain" description="HTH asnC-type" evidence="4">
    <location>
        <begin position="3"/>
        <end position="64"/>
    </location>
</feature>
<evidence type="ECO:0000256" key="3">
    <source>
        <dbReference type="ARBA" id="ARBA00023163"/>
    </source>
</evidence>
<dbReference type="GO" id="GO:0006355">
    <property type="term" value="P:regulation of DNA-templated transcription"/>
    <property type="evidence" value="ECO:0007669"/>
    <property type="project" value="UniProtKB-ARBA"/>
</dbReference>
<dbReference type="GO" id="GO:0043565">
    <property type="term" value="F:sequence-specific DNA binding"/>
    <property type="evidence" value="ECO:0007669"/>
    <property type="project" value="InterPro"/>
</dbReference>
<dbReference type="CDD" id="cd00090">
    <property type="entry name" value="HTH_ARSR"/>
    <property type="match status" value="1"/>
</dbReference>
<dbReference type="PROSITE" id="PS50956">
    <property type="entry name" value="HTH_ASNC_2"/>
    <property type="match status" value="1"/>
</dbReference>
<evidence type="ECO:0000256" key="1">
    <source>
        <dbReference type="ARBA" id="ARBA00023015"/>
    </source>
</evidence>
<dbReference type="PANTHER" id="PTHR30154:SF34">
    <property type="entry name" value="TRANSCRIPTIONAL REGULATOR AZLB"/>
    <property type="match status" value="1"/>
</dbReference>
<keyword evidence="3" id="KW-0804">Transcription</keyword>
<keyword evidence="2" id="KW-0238">DNA-binding</keyword>
<protein>
    <submittedName>
        <fullName evidence="5">Lrp/AsnC family transcriptional regulator</fullName>
    </submittedName>
</protein>
<dbReference type="InterPro" id="IPR019888">
    <property type="entry name" value="Tscrpt_reg_AsnC-like"/>
</dbReference>
<dbReference type="Proteomes" id="UP000244810">
    <property type="component" value="Unassembled WGS sequence"/>
</dbReference>
<evidence type="ECO:0000256" key="2">
    <source>
        <dbReference type="ARBA" id="ARBA00023125"/>
    </source>
</evidence>
<comment type="caution">
    <text evidence="5">The sequence shown here is derived from an EMBL/GenBank/DDBJ whole genome shotgun (WGS) entry which is preliminary data.</text>
</comment>
<evidence type="ECO:0000313" key="5">
    <source>
        <dbReference type="EMBL" id="PVE46970.1"/>
    </source>
</evidence>
<proteinExistence type="predicted"/>
<dbReference type="SUPFAM" id="SSF46785">
    <property type="entry name" value="Winged helix' DNA-binding domain"/>
    <property type="match status" value="1"/>
</dbReference>
<sequence length="170" mass="19295">MPLDATNIRILNQLQQDASLTNVELASRIHLSPSPCLSRVKFLEQNGVIERRVALLNPQALGLSVNAFVRVRLSRHSTDVVERFAAAISDMDEVMELYLMSDFDYVLRVMMRDIDALERFATARVSRIEGVEQVKTDIVLRKQRHKTALPIHRTAADLTMVSDSYPRAAY</sequence>
<dbReference type="EMBL" id="QDDR01000007">
    <property type="protein sequence ID" value="PVE46970.1"/>
    <property type="molecule type" value="Genomic_DNA"/>
</dbReference>
<gene>
    <name evidence="5" type="ORF">DDE23_13850</name>
</gene>
<dbReference type="Pfam" id="PF13412">
    <property type="entry name" value="HTH_24"/>
    <property type="match status" value="1"/>
</dbReference>
<dbReference type="Pfam" id="PF01037">
    <property type="entry name" value="AsnC_trans_reg"/>
    <property type="match status" value="1"/>
</dbReference>
<dbReference type="PRINTS" id="PR00033">
    <property type="entry name" value="HTHASNC"/>
</dbReference>
<dbReference type="Gene3D" id="1.10.10.10">
    <property type="entry name" value="Winged helix-like DNA-binding domain superfamily/Winged helix DNA-binding domain"/>
    <property type="match status" value="1"/>
</dbReference>
<accession>A0A2T7UQF3</accession>
<keyword evidence="1" id="KW-0805">Transcription regulation</keyword>
<evidence type="ECO:0000259" key="4">
    <source>
        <dbReference type="PROSITE" id="PS50956"/>
    </source>
</evidence>
<evidence type="ECO:0000313" key="6">
    <source>
        <dbReference type="Proteomes" id="UP000244810"/>
    </source>
</evidence>
<dbReference type="InterPro" id="IPR011991">
    <property type="entry name" value="ArsR-like_HTH"/>
</dbReference>
<dbReference type="InterPro" id="IPR019887">
    <property type="entry name" value="Tscrpt_reg_AsnC/Lrp_C"/>
</dbReference>
<reference evidence="5 6" key="1">
    <citation type="journal article" date="2011" name="Syst. Appl. Microbiol.">
        <title>Defluviimonas denitrificans gen. nov., sp. nov., and Pararhodobacter aggregans gen. nov., sp. nov., non-phototrophic Rhodobacteraceae from the biofilter of a marine aquaculture.</title>
        <authorList>
            <person name="Foesel B.U."/>
            <person name="Drake H.L."/>
            <person name="Schramm A."/>
        </authorList>
    </citation>
    <scope>NUCLEOTIDE SEQUENCE [LARGE SCALE GENOMIC DNA]</scope>
    <source>
        <strain evidence="5 6">D1-19</strain>
    </source>
</reference>
<dbReference type="InterPro" id="IPR000485">
    <property type="entry name" value="AsnC-type_HTH_dom"/>
</dbReference>
<dbReference type="InterPro" id="IPR036390">
    <property type="entry name" value="WH_DNA-bd_sf"/>
</dbReference>
<dbReference type="PANTHER" id="PTHR30154">
    <property type="entry name" value="LEUCINE-RESPONSIVE REGULATORY PROTEIN"/>
    <property type="match status" value="1"/>
</dbReference>
<dbReference type="InterPro" id="IPR011008">
    <property type="entry name" value="Dimeric_a/b-barrel"/>
</dbReference>
<dbReference type="InterPro" id="IPR036388">
    <property type="entry name" value="WH-like_DNA-bd_sf"/>
</dbReference>
<dbReference type="GO" id="GO:0005829">
    <property type="term" value="C:cytosol"/>
    <property type="evidence" value="ECO:0007669"/>
    <property type="project" value="TreeGrafter"/>
</dbReference>
<dbReference type="OrthoDB" id="9803143at2"/>
<dbReference type="AlphaFoldDB" id="A0A2T7UQF3"/>
<dbReference type="SMART" id="SM00344">
    <property type="entry name" value="HTH_ASNC"/>
    <property type="match status" value="1"/>
</dbReference>
<name>A0A2T7UQF3_9RHOB</name>